<keyword evidence="4" id="KW-0675">Receptor</keyword>
<name>A0A914E5S0_9BILA</name>
<keyword evidence="3" id="KW-0297">G-protein coupled receptor</keyword>
<dbReference type="GO" id="GO:0009755">
    <property type="term" value="P:hormone-mediated signaling pathway"/>
    <property type="evidence" value="ECO:0007669"/>
    <property type="project" value="TreeGrafter"/>
</dbReference>
<keyword evidence="5" id="KW-0807">Transducer</keyword>
<dbReference type="PANTHER" id="PTHR24372">
    <property type="entry name" value="GLYCOPROTEIN HORMONE RECEPTOR"/>
    <property type="match status" value="1"/>
</dbReference>
<evidence type="ECO:0000256" key="6">
    <source>
        <dbReference type="SAM" id="SignalP"/>
    </source>
</evidence>
<evidence type="ECO:0000256" key="4">
    <source>
        <dbReference type="ARBA" id="ARBA00023170"/>
    </source>
</evidence>
<dbReference type="GO" id="GO:0008528">
    <property type="term" value="F:G protein-coupled peptide receptor activity"/>
    <property type="evidence" value="ECO:0007669"/>
    <property type="project" value="TreeGrafter"/>
</dbReference>
<evidence type="ECO:0000256" key="3">
    <source>
        <dbReference type="ARBA" id="ARBA00023040"/>
    </source>
</evidence>
<dbReference type="Gene3D" id="3.80.10.10">
    <property type="entry name" value="Ribonuclease Inhibitor"/>
    <property type="match status" value="2"/>
</dbReference>
<protein>
    <submittedName>
        <fullName evidence="8">Uncharacterized protein</fullName>
    </submittedName>
</protein>
<keyword evidence="2" id="KW-1003">Cell membrane</keyword>
<evidence type="ECO:0000256" key="2">
    <source>
        <dbReference type="ARBA" id="ARBA00022475"/>
    </source>
</evidence>
<feature type="chain" id="PRO_5037502233" evidence="6">
    <location>
        <begin position="22"/>
        <end position="352"/>
    </location>
</feature>
<keyword evidence="2" id="KW-0472">Membrane</keyword>
<evidence type="ECO:0000313" key="7">
    <source>
        <dbReference type="Proteomes" id="UP000887540"/>
    </source>
</evidence>
<keyword evidence="7" id="KW-1185">Reference proteome</keyword>
<proteinExistence type="predicted"/>
<keyword evidence="6" id="KW-0732">Signal</keyword>
<dbReference type="InterPro" id="IPR026906">
    <property type="entry name" value="LRR_5"/>
</dbReference>
<accession>A0A914E5S0</accession>
<evidence type="ECO:0000256" key="5">
    <source>
        <dbReference type="ARBA" id="ARBA00023224"/>
    </source>
</evidence>
<dbReference type="WBParaSite" id="ACRNAN_scaffold5882.g17082.t1">
    <property type="protein sequence ID" value="ACRNAN_scaffold5882.g17082.t1"/>
    <property type="gene ID" value="ACRNAN_scaffold5882.g17082"/>
</dbReference>
<dbReference type="Pfam" id="PF13306">
    <property type="entry name" value="LRR_5"/>
    <property type="match status" value="1"/>
</dbReference>
<dbReference type="SUPFAM" id="SSF52058">
    <property type="entry name" value="L domain-like"/>
    <property type="match status" value="1"/>
</dbReference>
<dbReference type="PANTHER" id="PTHR24372:SF74">
    <property type="entry name" value="LP13728P"/>
    <property type="match status" value="1"/>
</dbReference>
<dbReference type="Proteomes" id="UP000887540">
    <property type="component" value="Unplaced"/>
</dbReference>
<evidence type="ECO:0000256" key="1">
    <source>
        <dbReference type="ARBA" id="ARBA00004651"/>
    </source>
</evidence>
<organism evidence="7 8">
    <name type="scientific">Acrobeloides nanus</name>
    <dbReference type="NCBI Taxonomy" id="290746"/>
    <lineage>
        <taxon>Eukaryota</taxon>
        <taxon>Metazoa</taxon>
        <taxon>Ecdysozoa</taxon>
        <taxon>Nematoda</taxon>
        <taxon>Chromadorea</taxon>
        <taxon>Rhabditida</taxon>
        <taxon>Tylenchina</taxon>
        <taxon>Cephalobomorpha</taxon>
        <taxon>Cephaloboidea</taxon>
        <taxon>Cephalobidae</taxon>
        <taxon>Acrobeloides</taxon>
    </lineage>
</organism>
<comment type="subcellular location">
    <subcellularLocation>
        <location evidence="1">Cell membrane</location>
        <topology evidence="1">Multi-pass membrane protein</topology>
    </subcellularLocation>
</comment>
<evidence type="ECO:0000313" key="8">
    <source>
        <dbReference type="WBParaSite" id="ACRNAN_scaffold5882.g17082.t1"/>
    </source>
</evidence>
<reference evidence="8" key="1">
    <citation type="submission" date="2022-11" db="UniProtKB">
        <authorList>
            <consortium name="WormBaseParasite"/>
        </authorList>
    </citation>
    <scope>IDENTIFICATION</scope>
</reference>
<feature type="signal peptide" evidence="6">
    <location>
        <begin position="1"/>
        <end position="21"/>
    </location>
</feature>
<dbReference type="GO" id="GO:0007189">
    <property type="term" value="P:adenylate cyclase-activating G protein-coupled receptor signaling pathway"/>
    <property type="evidence" value="ECO:0007669"/>
    <property type="project" value="TreeGrafter"/>
</dbReference>
<dbReference type="InterPro" id="IPR032675">
    <property type="entry name" value="LRR_dom_sf"/>
</dbReference>
<sequence length="352" mass="39781">MHSLVIVCLLAASYQLIRVEAFLFGTKESVLPVPGEFLFEKSCKTVLNDGGCKCIVHTKDTKCCCVGANITEIPKNFAPTLTMLFLHKTEIKTIESNAFDNYTKLQEIFIDAAKSFTEINANAFGELKNLRKIHITNCPSLNAINGQMLKNNLKIQTVIVRSTGLSWLPRLEMTKQHLLTMEVLDFSHNKIDHIGRDALKNVSAKSYVSREFAKGQSSQYDENYKEIQQRVCQRTEGDINFGRIRKKRNSAKTTTPFSSGFGWLDIDSWLDNKDMPVDGSDESDEEQAYTDLEVGQTEVISKFQECKSSAVDEFYMNISCSPQPDNLNPCEDIVGYTFLRPVIHVMWVMAIV</sequence>
<dbReference type="AlphaFoldDB" id="A0A914E5S0"/>
<dbReference type="GO" id="GO:0005886">
    <property type="term" value="C:plasma membrane"/>
    <property type="evidence" value="ECO:0007669"/>
    <property type="project" value="UniProtKB-SubCell"/>
</dbReference>